<dbReference type="InterPro" id="IPR016090">
    <property type="entry name" value="PLA2-like_dom"/>
</dbReference>
<feature type="region of interest" description="Disordered" evidence="10">
    <location>
        <begin position="455"/>
        <end position="545"/>
    </location>
</feature>
<sequence length="677" mass="75302">MWSMIFVFLSYLDRNFVKAQILNDLLDAETESSEVFYMINGTFCGRSTRLAGNYLHQVSDGAEEVRTLRNLAGDLADCSVTRSQMEVKSFMHVCRLGLKDQRHKLVDSHKSLLNVAEAKSHCQAFLRKPKRGRGTGSSSTGPGEEDKSNVGVETGGAQRRIKRGFTYPGTLWCGAGNIAENYDQLGEFTATDSCCRVHDHCPYVVQAFSTNFGYTNFKWHSISHCECDNALKECLRKVNDTSSRVVGQAFFNVIEVPCFEFVLEDQCVERHWYGLCKRYDKVPIAVLRESIPYDFGGVDVIDTLTLATRVQKVPDRPEGATRPLASAGEEPSIRNVVTAAEDFIKVLATVSTSHGSTTESARKEAHRGDRKKKKMMDRKMKKKKKDKGRRRKQRVSTLSRPEEASAVTPSARRTEEADNNGLLMAAHLDRTLERNVNILTESVPDLDVHSHKLIKDEPQWRPADRSVSPAAPPTATRAEPETDMGGRTSPRSSPPAEQPVPESDTDAGRLRSDSSTHTSQPQKTPRHKPRHNMGPKKKKEDMSSFSLSVERPVFSIPLTAALRTGLNSKAKHSSASAALHAVSTETSGRLQPRNSEDHGERAVLHTSTGQLSTRPLRTEKQKCRASREQRPKRRISPMSPSVLAPAMGKLQATPQPQLQQPWLTWVHKMLGSLGNVA</sequence>
<evidence type="ECO:0000256" key="8">
    <source>
        <dbReference type="ARBA" id="ARBA00023098"/>
    </source>
</evidence>
<dbReference type="GO" id="GO:0046872">
    <property type="term" value="F:metal ion binding"/>
    <property type="evidence" value="ECO:0007669"/>
    <property type="project" value="UniProtKB-KW"/>
</dbReference>
<keyword evidence="5" id="KW-0479">Metal-binding</keyword>
<feature type="compositionally biased region" description="Polar residues" evidence="10">
    <location>
        <begin position="584"/>
        <end position="593"/>
    </location>
</feature>
<reference evidence="12" key="2">
    <citation type="submission" date="2025-09" db="UniProtKB">
        <authorList>
            <consortium name="Ensembl"/>
        </authorList>
    </citation>
    <scope>IDENTIFICATION</scope>
</reference>
<proteinExistence type="predicted"/>
<dbReference type="Gene3D" id="1.20.90.10">
    <property type="entry name" value="Phospholipase A2 domain"/>
    <property type="match status" value="1"/>
</dbReference>
<evidence type="ECO:0000256" key="9">
    <source>
        <dbReference type="ARBA" id="ARBA00023157"/>
    </source>
</evidence>
<dbReference type="Pfam" id="PF05826">
    <property type="entry name" value="Phospholip_A2_2"/>
    <property type="match status" value="1"/>
</dbReference>
<keyword evidence="8" id="KW-0443">Lipid metabolism</keyword>
<dbReference type="CTD" id="147011"/>
<dbReference type="GO" id="GO:0050482">
    <property type="term" value="P:arachidonate secretion"/>
    <property type="evidence" value="ECO:0007669"/>
    <property type="project" value="InterPro"/>
</dbReference>
<keyword evidence="9" id="KW-1015">Disulfide bond</keyword>
<feature type="region of interest" description="Disordered" evidence="10">
    <location>
        <begin position="354"/>
        <end position="418"/>
    </location>
</feature>
<dbReference type="CDD" id="cd04704">
    <property type="entry name" value="PLA2_bee_venom_like"/>
    <property type="match status" value="1"/>
</dbReference>
<dbReference type="GO" id="GO:0004623">
    <property type="term" value="F:phospholipase A2 activity"/>
    <property type="evidence" value="ECO:0007669"/>
    <property type="project" value="UniProtKB-EC"/>
</dbReference>
<evidence type="ECO:0000313" key="12">
    <source>
        <dbReference type="Ensembl" id="ENSPKIP00000022799.1"/>
    </source>
</evidence>
<feature type="compositionally biased region" description="Basic residues" evidence="10">
    <location>
        <begin position="524"/>
        <end position="537"/>
    </location>
</feature>
<dbReference type="KEGG" id="pki:111847152"/>
<keyword evidence="4" id="KW-0964">Secreted</keyword>
<dbReference type="AlphaFoldDB" id="A0A3B3RW98"/>
<evidence type="ECO:0000256" key="6">
    <source>
        <dbReference type="ARBA" id="ARBA00022801"/>
    </source>
</evidence>
<dbReference type="InterPro" id="IPR036444">
    <property type="entry name" value="PLipase_A2_dom_sf"/>
</dbReference>
<feature type="domain" description="Phospholipase A2-like central" evidence="11">
    <location>
        <begin position="167"/>
        <end position="260"/>
    </location>
</feature>
<dbReference type="OrthoDB" id="6075074at2759"/>
<keyword evidence="7" id="KW-0106">Calcium</keyword>
<feature type="compositionally biased region" description="Basic and acidic residues" evidence="10">
    <location>
        <begin position="455"/>
        <end position="464"/>
    </location>
</feature>
<accession>A0A3B3RW98</accession>
<dbReference type="RefSeq" id="XP_023673850.1">
    <property type="nucleotide sequence ID" value="XM_023818082.2"/>
</dbReference>
<feature type="compositionally biased region" description="Polar residues" evidence="10">
    <location>
        <begin position="605"/>
        <end position="615"/>
    </location>
</feature>
<dbReference type="GO" id="GO:0005576">
    <property type="term" value="C:extracellular region"/>
    <property type="evidence" value="ECO:0007669"/>
    <property type="project" value="UniProtKB-SubCell"/>
</dbReference>
<dbReference type="FunFam" id="1.20.90.10:FF:000002">
    <property type="entry name" value="Phospholipase A2 group III"/>
    <property type="match status" value="1"/>
</dbReference>
<feature type="compositionally biased region" description="Basic and acidic residues" evidence="10">
    <location>
        <begin position="616"/>
        <end position="629"/>
    </location>
</feature>
<dbReference type="PANTHER" id="PTHR12253">
    <property type="entry name" value="RH14732P"/>
    <property type="match status" value="1"/>
</dbReference>
<dbReference type="GO" id="GO:0006644">
    <property type="term" value="P:phospholipid metabolic process"/>
    <property type="evidence" value="ECO:0007669"/>
    <property type="project" value="InterPro"/>
</dbReference>
<dbReference type="Ensembl" id="ENSPKIT00000003471.1">
    <property type="protein sequence ID" value="ENSPKIP00000022799.1"/>
    <property type="gene ID" value="ENSPKIG00000006672.1"/>
</dbReference>
<feature type="compositionally biased region" description="Low complexity" evidence="10">
    <location>
        <begin position="573"/>
        <end position="583"/>
    </location>
</feature>
<evidence type="ECO:0000256" key="1">
    <source>
        <dbReference type="ARBA" id="ARBA00001913"/>
    </source>
</evidence>
<feature type="compositionally biased region" description="Basic and acidic residues" evidence="10">
    <location>
        <begin position="594"/>
        <end position="603"/>
    </location>
</feature>
<protein>
    <recommendedName>
        <fullName evidence="3">phospholipase A2</fullName>
        <ecNumber evidence="3">3.1.1.4</ecNumber>
    </recommendedName>
</protein>
<evidence type="ECO:0000256" key="7">
    <source>
        <dbReference type="ARBA" id="ARBA00022837"/>
    </source>
</evidence>
<evidence type="ECO:0000256" key="4">
    <source>
        <dbReference type="ARBA" id="ARBA00022525"/>
    </source>
</evidence>
<dbReference type="GeneTree" id="ENSGT00940000165341"/>
<reference evidence="12" key="1">
    <citation type="submission" date="2025-08" db="UniProtKB">
        <authorList>
            <consortium name="Ensembl"/>
        </authorList>
    </citation>
    <scope>IDENTIFICATION</scope>
</reference>
<dbReference type="STRING" id="1676925.ENSPKIP00000022799"/>
<keyword evidence="13" id="KW-1185">Reference proteome</keyword>
<dbReference type="EC" id="3.1.1.4" evidence="3"/>
<evidence type="ECO:0000256" key="2">
    <source>
        <dbReference type="ARBA" id="ARBA00004613"/>
    </source>
</evidence>
<name>A0A3B3RW98_9TELE</name>
<dbReference type="SUPFAM" id="SSF48619">
    <property type="entry name" value="Phospholipase A2, PLA2"/>
    <property type="match status" value="1"/>
</dbReference>
<comment type="subcellular location">
    <subcellularLocation>
        <location evidence="2">Secreted</location>
    </subcellularLocation>
</comment>
<evidence type="ECO:0000313" key="13">
    <source>
        <dbReference type="Proteomes" id="UP000261540"/>
    </source>
</evidence>
<evidence type="ECO:0000256" key="5">
    <source>
        <dbReference type="ARBA" id="ARBA00022723"/>
    </source>
</evidence>
<dbReference type="Proteomes" id="UP000261540">
    <property type="component" value="Unplaced"/>
</dbReference>
<evidence type="ECO:0000256" key="3">
    <source>
        <dbReference type="ARBA" id="ARBA00013278"/>
    </source>
</evidence>
<feature type="compositionally biased region" description="Basic residues" evidence="10">
    <location>
        <begin position="368"/>
        <end position="394"/>
    </location>
</feature>
<dbReference type="InterPro" id="IPR033113">
    <property type="entry name" value="PLA2_histidine"/>
</dbReference>
<comment type="cofactor">
    <cofactor evidence="1">
        <name>Ca(2+)</name>
        <dbReference type="ChEBI" id="CHEBI:29108"/>
    </cofactor>
</comment>
<organism evidence="12 13">
    <name type="scientific">Paramormyrops kingsleyae</name>
    <dbReference type="NCBI Taxonomy" id="1676925"/>
    <lineage>
        <taxon>Eukaryota</taxon>
        <taxon>Metazoa</taxon>
        <taxon>Chordata</taxon>
        <taxon>Craniata</taxon>
        <taxon>Vertebrata</taxon>
        <taxon>Euteleostomi</taxon>
        <taxon>Actinopterygii</taxon>
        <taxon>Neopterygii</taxon>
        <taxon>Teleostei</taxon>
        <taxon>Osteoglossocephala</taxon>
        <taxon>Osteoglossomorpha</taxon>
        <taxon>Osteoglossiformes</taxon>
        <taxon>Mormyridae</taxon>
        <taxon>Paramormyrops</taxon>
    </lineage>
</organism>
<feature type="region of interest" description="Disordered" evidence="10">
    <location>
        <begin position="573"/>
        <end position="640"/>
    </location>
</feature>
<dbReference type="GeneID" id="111847152"/>
<evidence type="ECO:0000256" key="10">
    <source>
        <dbReference type="SAM" id="MobiDB-lite"/>
    </source>
</evidence>
<feature type="region of interest" description="Disordered" evidence="10">
    <location>
        <begin position="128"/>
        <end position="156"/>
    </location>
</feature>
<keyword evidence="6" id="KW-0378">Hydrolase</keyword>
<evidence type="ECO:0000259" key="11">
    <source>
        <dbReference type="Pfam" id="PF05826"/>
    </source>
</evidence>
<dbReference type="PROSITE" id="PS00118">
    <property type="entry name" value="PA2_HIS"/>
    <property type="match status" value="1"/>
</dbReference>